<proteinExistence type="predicted"/>
<evidence type="ECO:0000256" key="3">
    <source>
        <dbReference type="ARBA" id="ARBA00022989"/>
    </source>
</evidence>
<keyword evidence="7" id="KW-1185">Reference proteome</keyword>
<dbReference type="OMA" id="PFGKNAC"/>
<dbReference type="PANTHER" id="PTHR42723:SF1">
    <property type="entry name" value="CHLOROPHYLL SYNTHASE, CHLOROPLASTIC"/>
    <property type="match status" value="1"/>
</dbReference>
<sequence length="289" mass="33180">MSRQGRLDDQFSPTSQRLIRFYYSSHIHTILLFTWTDYKTIFLPITIFAITTSPYHSSVHLLQACLWTWIHGLLCNVSNQVMSRDEDTINHPWRPLPAGRVTQLQALQLRWFMVALCILWSTTYGKELTPITLSLITLTFLYDEVGLSSHPFGKNACNACAYAAFEFGAVTIMGNFQYPDHISETAVALSAMVILTTIQAQDFQDVEGDLASKRITFPIYAPEFSRLFTFLVIPLWTVGLVCYWNVGWLVGMVYIALGIIVGVRYYYMRSRQADRRSYLFYNVRSKLSS</sequence>
<evidence type="ECO:0008006" key="8">
    <source>
        <dbReference type="Google" id="ProtNLM"/>
    </source>
</evidence>
<dbReference type="CDD" id="cd13965">
    <property type="entry name" value="PT_UbiA_3"/>
    <property type="match status" value="1"/>
</dbReference>
<dbReference type="InterPro" id="IPR000537">
    <property type="entry name" value="UbiA_prenyltransferase"/>
</dbReference>
<protein>
    <recommendedName>
        <fullName evidence="8">UbiA prenyltransferase</fullName>
    </recommendedName>
</protein>
<dbReference type="OrthoDB" id="434972at2759"/>
<accession>A0A0D2MGU6</accession>
<gene>
    <name evidence="6" type="ORF">HYPSUDRAFT_138699</name>
</gene>
<evidence type="ECO:0000313" key="6">
    <source>
        <dbReference type="EMBL" id="KJA22868.1"/>
    </source>
</evidence>
<evidence type="ECO:0000256" key="4">
    <source>
        <dbReference type="ARBA" id="ARBA00023136"/>
    </source>
</evidence>
<dbReference type="Gene3D" id="1.10.357.140">
    <property type="entry name" value="UbiA prenyltransferase"/>
    <property type="match status" value="1"/>
</dbReference>
<dbReference type="PANTHER" id="PTHR42723">
    <property type="entry name" value="CHLOROPHYLL SYNTHASE"/>
    <property type="match status" value="1"/>
</dbReference>
<dbReference type="GO" id="GO:0016765">
    <property type="term" value="F:transferase activity, transferring alkyl or aryl (other than methyl) groups"/>
    <property type="evidence" value="ECO:0007669"/>
    <property type="project" value="InterPro"/>
</dbReference>
<keyword evidence="3 5" id="KW-1133">Transmembrane helix</keyword>
<evidence type="ECO:0000313" key="7">
    <source>
        <dbReference type="Proteomes" id="UP000054270"/>
    </source>
</evidence>
<evidence type="ECO:0000256" key="1">
    <source>
        <dbReference type="ARBA" id="ARBA00004141"/>
    </source>
</evidence>
<dbReference type="Pfam" id="PF01040">
    <property type="entry name" value="UbiA"/>
    <property type="match status" value="1"/>
</dbReference>
<dbReference type="GO" id="GO:0016020">
    <property type="term" value="C:membrane"/>
    <property type="evidence" value="ECO:0007669"/>
    <property type="project" value="UniProtKB-SubCell"/>
</dbReference>
<dbReference type="InterPro" id="IPR050475">
    <property type="entry name" value="Prenyltransferase_related"/>
</dbReference>
<organism evidence="6 7">
    <name type="scientific">Hypholoma sublateritium (strain FD-334 SS-4)</name>
    <dbReference type="NCBI Taxonomy" id="945553"/>
    <lineage>
        <taxon>Eukaryota</taxon>
        <taxon>Fungi</taxon>
        <taxon>Dikarya</taxon>
        <taxon>Basidiomycota</taxon>
        <taxon>Agaricomycotina</taxon>
        <taxon>Agaricomycetes</taxon>
        <taxon>Agaricomycetidae</taxon>
        <taxon>Agaricales</taxon>
        <taxon>Agaricineae</taxon>
        <taxon>Strophariaceae</taxon>
        <taxon>Hypholoma</taxon>
    </lineage>
</organism>
<dbReference type="AlphaFoldDB" id="A0A0D2MGU6"/>
<evidence type="ECO:0000256" key="5">
    <source>
        <dbReference type="SAM" id="Phobius"/>
    </source>
</evidence>
<dbReference type="Proteomes" id="UP000054270">
    <property type="component" value="Unassembled WGS sequence"/>
</dbReference>
<feature type="transmembrane region" description="Helical" evidence="5">
    <location>
        <begin position="224"/>
        <end position="241"/>
    </location>
</feature>
<keyword evidence="4 5" id="KW-0472">Membrane</keyword>
<dbReference type="STRING" id="945553.A0A0D2MGU6"/>
<comment type="subcellular location">
    <subcellularLocation>
        <location evidence="1">Membrane</location>
        <topology evidence="1">Multi-pass membrane protein</topology>
    </subcellularLocation>
</comment>
<keyword evidence="2 5" id="KW-0812">Transmembrane</keyword>
<dbReference type="InterPro" id="IPR044878">
    <property type="entry name" value="UbiA_sf"/>
</dbReference>
<name>A0A0D2MGU6_HYPSF</name>
<evidence type="ECO:0000256" key="2">
    <source>
        <dbReference type="ARBA" id="ARBA00022692"/>
    </source>
</evidence>
<feature type="transmembrane region" description="Helical" evidence="5">
    <location>
        <begin position="247"/>
        <end position="267"/>
    </location>
</feature>
<reference evidence="7" key="1">
    <citation type="submission" date="2014-04" db="EMBL/GenBank/DDBJ databases">
        <title>Evolutionary Origins and Diversification of the Mycorrhizal Mutualists.</title>
        <authorList>
            <consortium name="DOE Joint Genome Institute"/>
            <consortium name="Mycorrhizal Genomics Consortium"/>
            <person name="Kohler A."/>
            <person name="Kuo A."/>
            <person name="Nagy L.G."/>
            <person name="Floudas D."/>
            <person name="Copeland A."/>
            <person name="Barry K.W."/>
            <person name="Cichocki N."/>
            <person name="Veneault-Fourrey C."/>
            <person name="LaButti K."/>
            <person name="Lindquist E.A."/>
            <person name="Lipzen A."/>
            <person name="Lundell T."/>
            <person name="Morin E."/>
            <person name="Murat C."/>
            <person name="Riley R."/>
            <person name="Ohm R."/>
            <person name="Sun H."/>
            <person name="Tunlid A."/>
            <person name="Henrissat B."/>
            <person name="Grigoriev I.V."/>
            <person name="Hibbett D.S."/>
            <person name="Martin F."/>
        </authorList>
    </citation>
    <scope>NUCLEOTIDE SEQUENCE [LARGE SCALE GENOMIC DNA]</scope>
    <source>
        <strain evidence="7">FD-334 SS-4</strain>
    </source>
</reference>
<dbReference type="EMBL" id="KN817547">
    <property type="protein sequence ID" value="KJA22868.1"/>
    <property type="molecule type" value="Genomic_DNA"/>
</dbReference>